<keyword evidence="11" id="KW-0804">Transcription</keyword>
<evidence type="ECO:0000256" key="7">
    <source>
        <dbReference type="ARBA" id="ARBA00022884"/>
    </source>
</evidence>
<evidence type="ECO:0000313" key="16">
    <source>
        <dbReference type="Proteomes" id="UP001258017"/>
    </source>
</evidence>
<keyword evidence="10" id="KW-0496">Mitochondrion</keyword>
<evidence type="ECO:0000256" key="13">
    <source>
        <dbReference type="ARBA" id="ARBA00031609"/>
    </source>
</evidence>
<evidence type="ECO:0000256" key="2">
    <source>
        <dbReference type="ARBA" id="ARBA00018369"/>
    </source>
</evidence>
<comment type="caution">
    <text evidence="15">The sequence shown here is derived from an EMBL/GenBank/DDBJ whole genome shotgun (WGS) entry which is preliminary data.</text>
</comment>
<evidence type="ECO:0000256" key="9">
    <source>
        <dbReference type="ARBA" id="ARBA00023015"/>
    </source>
</evidence>
<keyword evidence="16" id="KW-1185">Reference proteome</keyword>
<keyword evidence="8" id="KW-0809">Transit peptide</keyword>
<evidence type="ECO:0000256" key="11">
    <source>
        <dbReference type="ARBA" id="ARBA00023163"/>
    </source>
</evidence>
<keyword evidence="7" id="KW-0694">RNA-binding</keyword>
<comment type="subcellular location">
    <subcellularLocation>
        <location evidence="1">Mitochondrion</location>
    </subcellularLocation>
</comment>
<reference evidence="15" key="2">
    <citation type="journal article" date="2023" name="Commun. Biol.">
        <title>Intrasexual cuticular hydrocarbon dimorphism in a wasp sheds light on hydrocarbon biosynthesis genes in Hymenoptera.</title>
        <authorList>
            <person name="Moris V.C."/>
            <person name="Podsiadlowski L."/>
            <person name="Martin S."/>
            <person name="Oeyen J.P."/>
            <person name="Donath A."/>
            <person name="Petersen M."/>
            <person name="Wilbrandt J."/>
            <person name="Misof B."/>
            <person name="Liedtke D."/>
            <person name="Thamm M."/>
            <person name="Scheiner R."/>
            <person name="Schmitt T."/>
            <person name="Niehuis O."/>
        </authorList>
    </citation>
    <scope>NUCLEOTIDE SEQUENCE</scope>
    <source>
        <strain evidence="15">GBR_01_08_01A</strain>
    </source>
</reference>
<sequence>MMHINCIVSLIKRVEKSKPCHFTLLFTHQKLRLCVKSQTFSASTKIIRQDCIESNNNVTNVNNYIKESCDTNEKMITNEYINHENLKSHVNNINPTFAEVCPAKYMKTNIKIIDTLYLMEEKTAEKFSNLIIDDLSKNMTYVAEANPGIGLLTEKLLNAGVTRIRAYESQECFFPALRQLQKKYSSRLDIIKGNLFKMSKLHYMDSHDQKGRVKSMFKDTKPVLWSDKTYMQVIGAVADFVFLKHLILCVIFQSCFMSNGRPCFYLAIPPSMWNIINCRQTNGRMHSRHILFQILFDFKYYGELNRLSFVPWQKEKLIKRQNYKKYDHQTLCVVKIEPKANLFTDVLKPTQLLPFWYFIKHHITSNKRRLIPELEKWIPGCGVRLIAKDYNIFTQFIDLKPCEVLDIYKEFESWPEYKTSLFLSSVNTYIQSMHQNITVKYTYDDILE</sequence>
<keyword evidence="9" id="KW-0805">Transcription regulation</keyword>
<gene>
    <name evidence="15" type="ORF">KPH14_002191</name>
</gene>
<evidence type="ECO:0000256" key="12">
    <source>
        <dbReference type="ARBA" id="ARBA00029708"/>
    </source>
</evidence>
<dbReference type="GO" id="GO:0000179">
    <property type="term" value="F:rRNA (adenine-N6,N6-)-dimethyltransferase activity"/>
    <property type="evidence" value="ECO:0007669"/>
    <property type="project" value="TreeGrafter"/>
</dbReference>
<evidence type="ECO:0000256" key="6">
    <source>
        <dbReference type="ARBA" id="ARBA00022691"/>
    </source>
</evidence>
<dbReference type="PANTHER" id="PTHR11727:SF13">
    <property type="entry name" value="DIMETHYLADENOSINE TRANSFERASE 2, MITOCHONDRIAL"/>
    <property type="match status" value="1"/>
</dbReference>
<organism evidence="15 16">
    <name type="scientific">Odynerus spinipes</name>
    <dbReference type="NCBI Taxonomy" id="1348599"/>
    <lineage>
        <taxon>Eukaryota</taxon>
        <taxon>Metazoa</taxon>
        <taxon>Ecdysozoa</taxon>
        <taxon>Arthropoda</taxon>
        <taxon>Hexapoda</taxon>
        <taxon>Insecta</taxon>
        <taxon>Pterygota</taxon>
        <taxon>Neoptera</taxon>
        <taxon>Endopterygota</taxon>
        <taxon>Hymenoptera</taxon>
        <taxon>Apocrita</taxon>
        <taxon>Aculeata</taxon>
        <taxon>Vespoidea</taxon>
        <taxon>Vespidae</taxon>
        <taxon>Eumeninae</taxon>
        <taxon>Odynerus</taxon>
    </lineage>
</organism>
<name>A0AAD9VP98_9HYME</name>
<evidence type="ECO:0000256" key="1">
    <source>
        <dbReference type="ARBA" id="ARBA00004173"/>
    </source>
</evidence>
<keyword evidence="6" id="KW-0949">S-adenosyl-L-methionine</keyword>
<reference evidence="15" key="1">
    <citation type="submission" date="2021-08" db="EMBL/GenBank/DDBJ databases">
        <authorList>
            <person name="Misof B."/>
            <person name="Oliver O."/>
            <person name="Podsiadlowski L."/>
            <person name="Donath A."/>
            <person name="Peters R."/>
            <person name="Mayer C."/>
            <person name="Rust J."/>
            <person name="Gunkel S."/>
            <person name="Lesny P."/>
            <person name="Martin S."/>
            <person name="Oeyen J.P."/>
            <person name="Petersen M."/>
            <person name="Panagiotis P."/>
            <person name="Wilbrandt J."/>
            <person name="Tanja T."/>
        </authorList>
    </citation>
    <scope>NUCLEOTIDE SEQUENCE</scope>
    <source>
        <strain evidence="15">GBR_01_08_01A</strain>
        <tissue evidence="15">Thorax + abdomen</tissue>
    </source>
</reference>
<dbReference type="AlphaFoldDB" id="A0AAD9VP98"/>
<evidence type="ECO:0000256" key="8">
    <source>
        <dbReference type="ARBA" id="ARBA00022946"/>
    </source>
</evidence>
<dbReference type="EMBL" id="JAIFRP010000038">
    <property type="protein sequence ID" value="KAK2581704.1"/>
    <property type="molecule type" value="Genomic_DNA"/>
</dbReference>
<evidence type="ECO:0000256" key="5">
    <source>
        <dbReference type="ARBA" id="ARBA00022679"/>
    </source>
</evidence>
<evidence type="ECO:0000256" key="10">
    <source>
        <dbReference type="ARBA" id="ARBA00023128"/>
    </source>
</evidence>
<dbReference type="Proteomes" id="UP001258017">
    <property type="component" value="Unassembled WGS sequence"/>
</dbReference>
<accession>A0AAD9VP98</accession>
<evidence type="ECO:0000313" key="15">
    <source>
        <dbReference type="EMBL" id="KAK2581704.1"/>
    </source>
</evidence>
<dbReference type="GO" id="GO:0034246">
    <property type="term" value="F:mitochondrial transcription factor activity"/>
    <property type="evidence" value="ECO:0007669"/>
    <property type="project" value="TreeGrafter"/>
</dbReference>
<dbReference type="Gene3D" id="3.40.50.150">
    <property type="entry name" value="Vaccinia Virus protein VP39"/>
    <property type="match status" value="1"/>
</dbReference>
<dbReference type="GO" id="GO:0006391">
    <property type="term" value="P:transcription initiation at mitochondrial promoter"/>
    <property type="evidence" value="ECO:0007669"/>
    <property type="project" value="TreeGrafter"/>
</dbReference>
<evidence type="ECO:0000256" key="14">
    <source>
        <dbReference type="ARBA" id="ARBA00032796"/>
    </source>
</evidence>
<keyword evidence="3" id="KW-0698">rRNA processing</keyword>
<dbReference type="InterPro" id="IPR029063">
    <property type="entry name" value="SAM-dependent_MTases_sf"/>
</dbReference>
<dbReference type="InterPro" id="IPR001737">
    <property type="entry name" value="KsgA/Erm"/>
</dbReference>
<keyword evidence="5" id="KW-0808">Transferase</keyword>
<dbReference type="GO" id="GO:0005759">
    <property type="term" value="C:mitochondrial matrix"/>
    <property type="evidence" value="ECO:0007669"/>
    <property type="project" value="TreeGrafter"/>
</dbReference>
<dbReference type="SUPFAM" id="SSF53335">
    <property type="entry name" value="S-adenosyl-L-methionine-dependent methyltransferases"/>
    <property type="match status" value="1"/>
</dbReference>
<proteinExistence type="predicted"/>
<protein>
    <recommendedName>
        <fullName evidence="2">Dimethyladenosine transferase 2, mitochondrial</fullName>
    </recommendedName>
    <alternativeName>
        <fullName evidence="12">Mitochondrial 12S rRNA dimethylase 2</fullName>
    </alternativeName>
    <alternativeName>
        <fullName evidence="13">Mitochondrial transcription factor B2</fullName>
    </alternativeName>
    <alternativeName>
        <fullName evidence="14">S-adenosylmethionine-6-N', N'-adenosyl(rRNA) dimethyltransferase 2</fullName>
    </alternativeName>
</protein>
<dbReference type="GO" id="GO:0003723">
    <property type="term" value="F:RNA binding"/>
    <property type="evidence" value="ECO:0007669"/>
    <property type="project" value="UniProtKB-KW"/>
</dbReference>
<dbReference type="PANTHER" id="PTHR11727">
    <property type="entry name" value="DIMETHYLADENOSINE TRANSFERASE"/>
    <property type="match status" value="1"/>
</dbReference>
<keyword evidence="4" id="KW-0489">Methyltransferase</keyword>
<evidence type="ECO:0000256" key="4">
    <source>
        <dbReference type="ARBA" id="ARBA00022603"/>
    </source>
</evidence>
<evidence type="ECO:0000256" key="3">
    <source>
        <dbReference type="ARBA" id="ARBA00022552"/>
    </source>
</evidence>